<evidence type="ECO:0000313" key="6">
    <source>
        <dbReference type="Proteomes" id="UP001141552"/>
    </source>
</evidence>
<evidence type="ECO:0000313" key="5">
    <source>
        <dbReference type="EMBL" id="KAJ4832240.1"/>
    </source>
</evidence>
<dbReference type="PROSITE" id="PS50213">
    <property type="entry name" value="FAS1"/>
    <property type="match status" value="1"/>
</dbReference>
<reference evidence="5" key="1">
    <citation type="submission" date="2022-02" db="EMBL/GenBank/DDBJ databases">
        <authorList>
            <person name="Henning P.M."/>
            <person name="McCubbin A.G."/>
            <person name="Shore J.S."/>
        </authorList>
    </citation>
    <scope>NUCLEOTIDE SEQUENCE</scope>
    <source>
        <strain evidence="5">F60SS</strain>
        <tissue evidence="5">Leaves</tissue>
    </source>
</reference>
<reference evidence="5" key="2">
    <citation type="journal article" date="2023" name="Plants (Basel)">
        <title>Annotation of the Turnera subulata (Passifloraceae) Draft Genome Reveals the S-Locus Evolved after the Divergence of Turneroideae from Passifloroideae in a Stepwise Manner.</title>
        <authorList>
            <person name="Henning P.M."/>
            <person name="Roalson E.H."/>
            <person name="Mir W."/>
            <person name="McCubbin A.G."/>
            <person name="Shore J.S."/>
        </authorList>
    </citation>
    <scope>NUCLEOTIDE SEQUENCE</scope>
    <source>
        <strain evidence="5">F60SS</strain>
    </source>
</reference>
<feature type="chain" id="PRO_5040349128" description="FAS1 domain-containing protein" evidence="3">
    <location>
        <begin position="28"/>
        <end position="472"/>
    </location>
</feature>
<dbReference type="InterPro" id="IPR000782">
    <property type="entry name" value="FAS1_domain"/>
</dbReference>
<dbReference type="Proteomes" id="UP001141552">
    <property type="component" value="Unassembled WGS sequence"/>
</dbReference>
<dbReference type="PANTHER" id="PTHR33985:SF15">
    <property type="entry name" value="FASCICLIN-LIKE ARABINOGALACTAN PROTEIN 19"/>
    <property type="match status" value="1"/>
</dbReference>
<dbReference type="InterPro" id="IPR036378">
    <property type="entry name" value="FAS1_dom_sf"/>
</dbReference>
<feature type="domain" description="FAS1" evidence="4">
    <location>
        <begin position="32"/>
        <end position="150"/>
    </location>
</feature>
<comment type="similarity">
    <text evidence="1">Belongs to the fasciclin-like AGP family.</text>
</comment>
<comment type="caution">
    <text evidence="5">The sequence shown here is derived from an EMBL/GenBank/DDBJ whole genome shotgun (WGS) entry which is preliminary data.</text>
</comment>
<evidence type="ECO:0000256" key="3">
    <source>
        <dbReference type="SAM" id="SignalP"/>
    </source>
</evidence>
<organism evidence="5 6">
    <name type="scientific">Turnera subulata</name>
    <dbReference type="NCBI Taxonomy" id="218843"/>
    <lineage>
        <taxon>Eukaryota</taxon>
        <taxon>Viridiplantae</taxon>
        <taxon>Streptophyta</taxon>
        <taxon>Embryophyta</taxon>
        <taxon>Tracheophyta</taxon>
        <taxon>Spermatophyta</taxon>
        <taxon>Magnoliopsida</taxon>
        <taxon>eudicotyledons</taxon>
        <taxon>Gunneridae</taxon>
        <taxon>Pentapetalae</taxon>
        <taxon>rosids</taxon>
        <taxon>fabids</taxon>
        <taxon>Malpighiales</taxon>
        <taxon>Passifloraceae</taxon>
        <taxon>Turnera</taxon>
    </lineage>
</organism>
<keyword evidence="3" id="KW-0732">Signal</keyword>
<accession>A0A9Q0FIT7</accession>
<keyword evidence="6" id="KW-1185">Reference proteome</keyword>
<dbReference type="SUPFAM" id="SSF82153">
    <property type="entry name" value="FAS1 domain"/>
    <property type="match status" value="1"/>
</dbReference>
<feature type="region of interest" description="Disordered" evidence="2">
    <location>
        <begin position="398"/>
        <end position="422"/>
    </location>
</feature>
<dbReference type="PANTHER" id="PTHR33985">
    <property type="entry name" value="OS02G0491300 PROTEIN-RELATED"/>
    <property type="match status" value="1"/>
</dbReference>
<evidence type="ECO:0000256" key="1">
    <source>
        <dbReference type="ARBA" id="ARBA00007843"/>
    </source>
</evidence>
<dbReference type="AlphaFoldDB" id="A0A9Q0FIT7"/>
<gene>
    <name evidence="5" type="ORF">Tsubulata_002000</name>
</gene>
<dbReference type="InterPro" id="IPR052806">
    <property type="entry name" value="Fasciclin-like_AGP"/>
</dbReference>
<dbReference type="EMBL" id="JAKUCV010005168">
    <property type="protein sequence ID" value="KAJ4832240.1"/>
    <property type="molecule type" value="Genomic_DNA"/>
</dbReference>
<feature type="signal peptide" evidence="3">
    <location>
        <begin position="1"/>
        <end position="27"/>
    </location>
</feature>
<dbReference type="OrthoDB" id="1937685at2759"/>
<evidence type="ECO:0000259" key="4">
    <source>
        <dbReference type="PROSITE" id="PS50213"/>
    </source>
</evidence>
<proteinExistence type="inferred from homology"/>
<evidence type="ECO:0000256" key="2">
    <source>
        <dbReference type="SAM" id="MobiDB-lite"/>
    </source>
</evidence>
<protein>
    <recommendedName>
        <fullName evidence="4">FAS1 domain-containing protein</fullName>
    </recommendedName>
</protein>
<sequence>MAPPNLSLLAIFFLFLFTAVGPKATTAIPTSSADFLLTLLRNRGHTLFANAISTSDLLFDILRLRAVTLFAPPNPSLYILDLTQTPPIYLSTLRLHVVPYLLSLSLPANATPPPTLIRTLLPSRLLHLTANTTADGAPSSLLINGVELVLPPLYYSTSLAVYRLRRSLSFPDLYRPVSRPRNSRVPAQPNRTAEFEEKNSTVLPSVNWTVTSLVPPPPNRPVFSPVNWTVMPPRNRPVFSPINWTVTPLVPPPPPNLTVFDAVNWTFTPLVSPPVPAPNITAFDAVNWTFTPLVSPSAAPPNITAFDAVNWTFTPLVAPAPNITVFDAVNWTFTPNLMPQNLTVPDAVDNLTVIALFNRTVPSHPPAEAPKNISVESPPPTVALDFGVIFAPPVPSPATSSVPSPAASPLHSPATSPAPSAAPIGAKISPALQMEGVKCGPFDEEDVRCALLAEGHVGDDDYMLRPLADHDL</sequence>
<name>A0A9Q0FIT7_9ROSI</name>